<dbReference type="InterPro" id="IPR051377">
    <property type="entry name" value="DNA_Pol-Epsilon_Subunit"/>
</dbReference>
<dbReference type="EMBL" id="LAYC01000003">
    <property type="protein sequence ID" value="KYK55449.1"/>
    <property type="molecule type" value="Genomic_DNA"/>
</dbReference>
<evidence type="ECO:0000313" key="8">
    <source>
        <dbReference type="EMBL" id="KYK55449.1"/>
    </source>
</evidence>
<dbReference type="Gene3D" id="1.10.20.10">
    <property type="entry name" value="Histone, subunit A"/>
    <property type="match status" value="1"/>
</dbReference>
<dbReference type="Pfam" id="PF00808">
    <property type="entry name" value="CBFD_NFYB_HMF"/>
    <property type="match status" value="1"/>
</dbReference>
<dbReference type="InterPro" id="IPR009072">
    <property type="entry name" value="Histone-fold"/>
</dbReference>
<evidence type="ECO:0000259" key="7">
    <source>
        <dbReference type="Pfam" id="PF00808"/>
    </source>
</evidence>
<evidence type="ECO:0000313" key="9">
    <source>
        <dbReference type="Proteomes" id="UP000076580"/>
    </source>
</evidence>
<feature type="compositionally biased region" description="Polar residues" evidence="6">
    <location>
        <begin position="27"/>
        <end position="39"/>
    </location>
</feature>
<keyword evidence="2" id="KW-0235">DNA replication</keyword>
<feature type="domain" description="Transcription factor CBF/NF-Y/archaeal histone" evidence="7">
    <location>
        <begin position="67"/>
        <end position="130"/>
    </location>
</feature>
<organism evidence="8 9">
    <name type="scientific">Drechmeria coniospora</name>
    <name type="common">Nematophagous fungus</name>
    <name type="synonym">Meria coniospora</name>
    <dbReference type="NCBI Taxonomy" id="98403"/>
    <lineage>
        <taxon>Eukaryota</taxon>
        <taxon>Fungi</taxon>
        <taxon>Dikarya</taxon>
        <taxon>Ascomycota</taxon>
        <taxon>Pezizomycotina</taxon>
        <taxon>Sordariomycetes</taxon>
        <taxon>Hypocreomycetidae</taxon>
        <taxon>Hypocreales</taxon>
        <taxon>Ophiocordycipitaceae</taxon>
        <taxon>Drechmeria</taxon>
    </lineage>
</organism>
<protein>
    <recommendedName>
        <fullName evidence="4">DNA polymerase epsilon subunit D</fullName>
    </recommendedName>
    <alternativeName>
        <fullName evidence="5">DNA polymerase II subunit D</fullName>
    </alternativeName>
</protein>
<dbReference type="PANTHER" id="PTHR46172:SF1">
    <property type="entry name" value="DNA POLYMERASE EPSILON SUBUNIT 3"/>
    <property type="match status" value="1"/>
</dbReference>
<comment type="subcellular location">
    <subcellularLocation>
        <location evidence="1">Nucleus</location>
    </subcellularLocation>
</comment>
<comment type="caution">
    <text evidence="8">The sequence shown here is derived from an EMBL/GenBank/DDBJ whole genome shotgun (WGS) entry which is preliminary data.</text>
</comment>
<dbReference type="GO" id="GO:0006974">
    <property type="term" value="P:DNA damage response"/>
    <property type="evidence" value="ECO:0007669"/>
    <property type="project" value="TreeGrafter"/>
</dbReference>
<feature type="compositionally biased region" description="Basic and acidic residues" evidence="6">
    <location>
        <begin position="1"/>
        <end position="12"/>
    </location>
</feature>
<dbReference type="InterPro" id="IPR003958">
    <property type="entry name" value="CBFA_NFYB_domain"/>
</dbReference>
<keyword evidence="9" id="KW-1185">Reference proteome</keyword>
<dbReference type="GO" id="GO:0006272">
    <property type="term" value="P:leading strand elongation"/>
    <property type="evidence" value="ECO:0007669"/>
    <property type="project" value="TreeGrafter"/>
</dbReference>
<dbReference type="GO" id="GO:0008622">
    <property type="term" value="C:epsilon DNA polymerase complex"/>
    <property type="evidence" value="ECO:0007669"/>
    <property type="project" value="TreeGrafter"/>
</dbReference>
<dbReference type="Proteomes" id="UP000076580">
    <property type="component" value="Chromosome 03"/>
</dbReference>
<evidence type="ECO:0000256" key="4">
    <source>
        <dbReference type="ARBA" id="ARBA00039775"/>
    </source>
</evidence>
<dbReference type="InParanoid" id="A0A151GED1"/>
<dbReference type="PANTHER" id="PTHR46172">
    <property type="entry name" value="DNA POLYMERASE EPSILON SUBUNIT 3"/>
    <property type="match status" value="1"/>
</dbReference>
<dbReference type="AlphaFoldDB" id="A0A151GED1"/>
<feature type="region of interest" description="Disordered" evidence="6">
    <location>
        <begin position="154"/>
        <end position="293"/>
    </location>
</feature>
<feature type="compositionally biased region" description="Acidic residues" evidence="6">
    <location>
        <begin position="211"/>
        <end position="257"/>
    </location>
</feature>
<dbReference type="SUPFAM" id="SSF47113">
    <property type="entry name" value="Histone-fold"/>
    <property type="match status" value="1"/>
</dbReference>
<accession>A0A151GED1</accession>
<feature type="region of interest" description="Disordered" evidence="6">
    <location>
        <begin position="1"/>
        <end position="62"/>
    </location>
</feature>
<name>A0A151GED1_DRECN</name>
<evidence type="ECO:0000256" key="5">
    <source>
        <dbReference type="ARBA" id="ARBA00042096"/>
    </source>
</evidence>
<evidence type="ECO:0000256" key="6">
    <source>
        <dbReference type="SAM" id="MobiDB-lite"/>
    </source>
</evidence>
<sequence length="293" mass="32123">MPPRKSDQRKSDASLVTFPAIPHDDSAISQTASHTQQSVPAAAAASDKKDKDKDKDKDGVSIEDLGFPKSVISRLAKSALPPNTQIQANAILAMSKSATVFVSYLVSHANQHTVNAGKKTINPDDVFKALDDTEFSFLRESLEADLAKFMAMKNEKRTSSKKKVGAGKGDAANPTEDVEMADQTVSSSKADVSTMSASDGPRNKKARLDQDETEEEGEKEAEEQEMEAEEEEEEEEEEAEEEEEDDEDEEANDDEENGERRAESGDDTQDALELKQDDEDDERDEALDGDESD</sequence>
<reference evidence="8 9" key="1">
    <citation type="journal article" date="2016" name="Sci. Rep.">
        <title>Insights into Adaptations to a Near-Obligate Nematode Endoparasitic Lifestyle from the Finished Genome of Drechmeria coniospora.</title>
        <authorList>
            <person name="Zhang L."/>
            <person name="Zhou Z."/>
            <person name="Guo Q."/>
            <person name="Fokkens L."/>
            <person name="Miskei M."/>
            <person name="Pocsi I."/>
            <person name="Zhang W."/>
            <person name="Chen M."/>
            <person name="Wang L."/>
            <person name="Sun Y."/>
            <person name="Donzelli B.G."/>
            <person name="Gibson D.M."/>
            <person name="Nelson D.R."/>
            <person name="Luo J.G."/>
            <person name="Rep M."/>
            <person name="Liu H."/>
            <person name="Yang S."/>
            <person name="Wang J."/>
            <person name="Krasnoff S.B."/>
            <person name="Xu Y."/>
            <person name="Molnar I."/>
            <person name="Lin M."/>
        </authorList>
    </citation>
    <scope>NUCLEOTIDE SEQUENCE [LARGE SCALE GENOMIC DNA]</scope>
    <source>
        <strain evidence="8 9">ARSEF 6962</strain>
    </source>
</reference>
<dbReference type="GO" id="GO:0031490">
    <property type="term" value="F:chromatin DNA binding"/>
    <property type="evidence" value="ECO:0007669"/>
    <property type="project" value="TreeGrafter"/>
</dbReference>
<feature type="compositionally biased region" description="Basic and acidic residues" evidence="6">
    <location>
        <begin position="46"/>
        <end position="60"/>
    </location>
</feature>
<dbReference type="GO" id="GO:0046982">
    <property type="term" value="F:protein heterodimerization activity"/>
    <property type="evidence" value="ECO:0007669"/>
    <property type="project" value="InterPro"/>
</dbReference>
<evidence type="ECO:0000256" key="3">
    <source>
        <dbReference type="ARBA" id="ARBA00023242"/>
    </source>
</evidence>
<dbReference type="GeneID" id="63720055"/>
<feature type="compositionally biased region" description="Polar residues" evidence="6">
    <location>
        <begin position="183"/>
        <end position="197"/>
    </location>
</feature>
<dbReference type="RefSeq" id="XP_040654801.1">
    <property type="nucleotide sequence ID" value="XM_040804697.1"/>
</dbReference>
<dbReference type="GO" id="GO:0008623">
    <property type="term" value="C:CHRAC"/>
    <property type="evidence" value="ECO:0007669"/>
    <property type="project" value="TreeGrafter"/>
</dbReference>
<dbReference type="CDD" id="cd22928">
    <property type="entry name" value="HFD_POLE3_DPB4"/>
    <property type="match status" value="1"/>
</dbReference>
<dbReference type="GO" id="GO:0031507">
    <property type="term" value="P:heterochromatin formation"/>
    <property type="evidence" value="ECO:0007669"/>
    <property type="project" value="TreeGrafter"/>
</dbReference>
<evidence type="ECO:0000256" key="2">
    <source>
        <dbReference type="ARBA" id="ARBA00022705"/>
    </source>
</evidence>
<dbReference type="STRING" id="98403.A0A151GED1"/>
<evidence type="ECO:0000256" key="1">
    <source>
        <dbReference type="ARBA" id="ARBA00004123"/>
    </source>
</evidence>
<keyword evidence="3" id="KW-0539">Nucleus</keyword>
<gene>
    <name evidence="8" type="ORF">DCS_07412</name>
</gene>
<feature type="compositionally biased region" description="Acidic residues" evidence="6">
    <location>
        <begin position="265"/>
        <end position="293"/>
    </location>
</feature>
<proteinExistence type="predicted"/>